<reference evidence="3" key="1">
    <citation type="submission" date="2025-08" db="UniProtKB">
        <authorList>
            <consortium name="RefSeq"/>
        </authorList>
    </citation>
    <scope>IDENTIFICATION</scope>
    <source>
        <tissue evidence="3">Whole sample</tissue>
    </source>
</reference>
<evidence type="ECO:0000313" key="3">
    <source>
        <dbReference type="RefSeq" id="XP_022319270.1"/>
    </source>
</evidence>
<evidence type="ECO:0000256" key="1">
    <source>
        <dbReference type="SAM" id="SignalP"/>
    </source>
</evidence>
<dbReference type="KEGG" id="cvn:111122037"/>
<keyword evidence="1" id="KW-0732">Signal</keyword>
<dbReference type="Gene3D" id="2.10.25.10">
    <property type="entry name" value="Laminin"/>
    <property type="match status" value="1"/>
</dbReference>
<dbReference type="GeneID" id="111122037"/>
<keyword evidence="2" id="KW-1185">Reference proteome</keyword>
<evidence type="ECO:0000313" key="2">
    <source>
        <dbReference type="Proteomes" id="UP000694844"/>
    </source>
</evidence>
<organism evidence="2 3">
    <name type="scientific">Crassostrea virginica</name>
    <name type="common">Eastern oyster</name>
    <dbReference type="NCBI Taxonomy" id="6565"/>
    <lineage>
        <taxon>Eukaryota</taxon>
        <taxon>Metazoa</taxon>
        <taxon>Spiralia</taxon>
        <taxon>Lophotrochozoa</taxon>
        <taxon>Mollusca</taxon>
        <taxon>Bivalvia</taxon>
        <taxon>Autobranchia</taxon>
        <taxon>Pteriomorphia</taxon>
        <taxon>Ostreida</taxon>
        <taxon>Ostreoidea</taxon>
        <taxon>Ostreidae</taxon>
        <taxon>Crassostrea</taxon>
    </lineage>
</organism>
<proteinExistence type="predicted"/>
<feature type="chain" id="PRO_5034293880" evidence="1">
    <location>
        <begin position="23"/>
        <end position="135"/>
    </location>
</feature>
<name>A0A8B8CUA4_CRAVI</name>
<gene>
    <name evidence="3" type="primary">LOC111122037</name>
</gene>
<accession>A0A8B8CUA4</accession>
<dbReference type="Proteomes" id="UP000694844">
    <property type="component" value="Chromosome 2"/>
</dbReference>
<dbReference type="AlphaFoldDB" id="A0A8B8CUA4"/>
<sequence length="135" mass="15153">MVKTTFILCVSVVLLAIHPSQGSFCTKKGYYYAAQHYCTNYAWWSMWCWKTAYRRITVADHWKECCPGYKGKDCTTPICLEPCGPGYICTSPDMCTLDPLALNNLYLNGTGTNSTITNSTDVGVSSNLVSQRYHH</sequence>
<dbReference type="RefSeq" id="XP_022319270.1">
    <property type="nucleotide sequence ID" value="XM_022463562.1"/>
</dbReference>
<protein>
    <submittedName>
        <fullName evidence="3">Uncharacterized protein LOC111122037</fullName>
    </submittedName>
</protein>
<dbReference type="OrthoDB" id="6194259at2759"/>
<feature type="signal peptide" evidence="1">
    <location>
        <begin position="1"/>
        <end position="22"/>
    </location>
</feature>